<dbReference type="EMBL" id="CAAALY010034574">
    <property type="protein sequence ID" value="VEL17872.1"/>
    <property type="molecule type" value="Genomic_DNA"/>
</dbReference>
<feature type="compositionally biased region" description="Polar residues" evidence="1">
    <location>
        <begin position="66"/>
        <end position="82"/>
    </location>
</feature>
<evidence type="ECO:0000313" key="3">
    <source>
        <dbReference type="Proteomes" id="UP000784294"/>
    </source>
</evidence>
<protein>
    <submittedName>
        <fullName evidence="2">Uncharacterized protein</fullName>
    </submittedName>
</protein>
<feature type="compositionally biased region" description="Polar residues" evidence="1">
    <location>
        <begin position="37"/>
        <end position="59"/>
    </location>
</feature>
<feature type="region of interest" description="Disordered" evidence="1">
    <location>
        <begin position="1"/>
        <end position="82"/>
    </location>
</feature>
<comment type="caution">
    <text evidence="2">The sequence shown here is derived from an EMBL/GenBank/DDBJ whole genome shotgun (WGS) entry which is preliminary data.</text>
</comment>
<evidence type="ECO:0000256" key="1">
    <source>
        <dbReference type="SAM" id="MobiDB-lite"/>
    </source>
</evidence>
<reference evidence="2" key="1">
    <citation type="submission" date="2018-11" db="EMBL/GenBank/DDBJ databases">
        <authorList>
            <consortium name="Pathogen Informatics"/>
        </authorList>
    </citation>
    <scope>NUCLEOTIDE SEQUENCE</scope>
</reference>
<dbReference type="AlphaFoldDB" id="A0A3S4ZRB5"/>
<gene>
    <name evidence="2" type="ORF">PXEA_LOCUS11312</name>
</gene>
<proteinExistence type="predicted"/>
<keyword evidence="3" id="KW-1185">Reference proteome</keyword>
<evidence type="ECO:0000313" key="2">
    <source>
        <dbReference type="EMBL" id="VEL17872.1"/>
    </source>
</evidence>
<dbReference type="Proteomes" id="UP000784294">
    <property type="component" value="Unassembled WGS sequence"/>
</dbReference>
<organism evidence="2 3">
    <name type="scientific">Protopolystoma xenopodis</name>
    <dbReference type="NCBI Taxonomy" id="117903"/>
    <lineage>
        <taxon>Eukaryota</taxon>
        <taxon>Metazoa</taxon>
        <taxon>Spiralia</taxon>
        <taxon>Lophotrochozoa</taxon>
        <taxon>Platyhelminthes</taxon>
        <taxon>Monogenea</taxon>
        <taxon>Polyopisthocotylea</taxon>
        <taxon>Polystomatidea</taxon>
        <taxon>Polystomatidae</taxon>
        <taxon>Protopolystoma</taxon>
    </lineage>
</organism>
<sequence>MGLRLSIDSPGPQASAYVQSPRTHYENIPSDQRPIPRNSNTNGTSFSAPSRRNQQACSSSRREAQDNGTDAISNLSGSHQPSSINSLIQDLEQGTVTSDTADLLQILKFYRNRTRTPDAHNPGSSYSRSRSVAGQWSLAETLAAAATASSLDSSCRQDKTRGNRSRQSGSSRSTFAIYGGGMHHASWRRHSEEMASTEGDLTSNGEDYVNVATGSSPEDQSTSRHAELLQNHIDLRRGLMLLDGRVSSRFFLSKYPSSQSYFTIYLLLH</sequence>
<accession>A0A3S4ZRB5</accession>
<name>A0A3S4ZRB5_9PLAT</name>
<feature type="region of interest" description="Disordered" evidence="1">
    <location>
        <begin position="148"/>
        <end position="177"/>
    </location>
</feature>